<evidence type="ECO:0000313" key="2">
    <source>
        <dbReference type="EMBL" id="ELY46655.1"/>
    </source>
</evidence>
<comment type="caution">
    <text evidence="2">The sequence shown here is derived from an EMBL/GenBank/DDBJ whole genome shotgun (WGS) entry which is preliminary data.</text>
</comment>
<feature type="region of interest" description="Disordered" evidence="1">
    <location>
        <begin position="22"/>
        <end position="59"/>
    </location>
</feature>
<reference evidence="2 3" key="1">
    <citation type="journal article" date="2014" name="PLoS Genet.">
        <title>Phylogenetically driven sequencing of extremely halophilic archaea reveals strategies for static and dynamic osmo-response.</title>
        <authorList>
            <person name="Becker E.A."/>
            <person name="Seitzer P.M."/>
            <person name="Tritt A."/>
            <person name="Larsen D."/>
            <person name="Krusor M."/>
            <person name="Yao A.I."/>
            <person name="Wu D."/>
            <person name="Madern D."/>
            <person name="Eisen J.A."/>
            <person name="Darling A.E."/>
            <person name="Facciotti M.T."/>
        </authorList>
    </citation>
    <scope>NUCLEOTIDE SEQUENCE [LARGE SCALE GENOMIC DNA]</scope>
    <source>
        <strain evidence="2 3">JCM 14089</strain>
    </source>
</reference>
<organism evidence="2 3">
    <name type="scientific">Natronorubrum sulfidifaciens JCM 14089</name>
    <dbReference type="NCBI Taxonomy" id="1230460"/>
    <lineage>
        <taxon>Archaea</taxon>
        <taxon>Methanobacteriati</taxon>
        <taxon>Methanobacteriota</taxon>
        <taxon>Stenosarchaea group</taxon>
        <taxon>Halobacteria</taxon>
        <taxon>Halobacteriales</taxon>
        <taxon>Natrialbaceae</taxon>
        <taxon>Natronorubrum</taxon>
    </lineage>
</organism>
<evidence type="ECO:0000313" key="3">
    <source>
        <dbReference type="Proteomes" id="UP000011661"/>
    </source>
</evidence>
<evidence type="ECO:0000256" key="1">
    <source>
        <dbReference type="SAM" id="MobiDB-lite"/>
    </source>
</evidence>
<dbReference type="STRING" id="1230460.C495_06093"/>
<name>L9WAY7_9EURY</name>
<proteinExistence type="predicted"/>
<dbReference type="EMBL" id="AOHX01000029">
    <property type="protein sequence ID" value="ELY46655.1"/>
    <property type="molecule type" value="Genomic_DNA"/>
</dbReference>
<sequence length="59" mass="6933">MPESNESIRRYASSLNQLDRMFGHHRDSDTIPEETEKQIRAGRTNEELEELEDDGLTRE</sequence>
<keyword evidence="3" id="KW-1185">Reference proteome</keyword>
<dbReference type="Proteomes" id="UP000011661">
    <property type="component" value="Unassembled WGS sequence"/>
</dbReference>
<accession>L9WAY7</accession>
<feature type="compositionally biased region" description="Basic and acidic residues" evidence="1">
    <location>
        <begin position="22"/>
        <end position="46"/>
    </location>
</feature>
<protein>
    <submittedName>
        <fullName evidence="2">Uncharacterized protein</fullName>
    </submittedName>
</protein>
<gene>
    <name evidence="2" type="ORF">C495_06093</name>
</gene>
<dbReference type="AlphaFoldDB" id="L9WAY7"/>
<feature type="compositionally biased region" description="Acidic residues" evidence="1">
    <location>
        <begin position="47"/>
        <end position="59"/>
    </location>
</feature>